<dbReference type="GO" id="GO:0006935">
    <property type="term" value="P:chemotaxis"/>
    <property type="evidence" value="ECO:0007669"/>
    <property type="project" value="UniProtKB-KW"/>
</dbReference>
<dbReference type="eggNOG" id="COG5278">
    <property type="taxonomic scope" value="Bacteria"/>
</dbReference>
<sequence>MKIPRKLGLSFLAINASAAVVMLVFLANILSIQRSTERNNVSQTIYAKALTLETSMLRQNSQFRGFLVTGDPSYLKSYEEGRKEFDDTAVDLQRLLSDPVKLDQVRSANREALAWRRDWGDRLIGWVKAGRREEAEAAVRAAGDKVLVSKVALPLRDLRKAETEEMEQNAASQDGAIRTALITLVIGGIALIGIAITLAMMLSRQLARPITALTEAMADLARGRHDIAITATERTDELGDMARAVTVFRDAARAKLADDRDRDAARETIGVALHRLAEADLTVRITDVPEAFQSLSRDFNGATSSLSRVLGEVRGGVLAITHNSEEISRATLDLSQRTEQQAAAIEQSAAALDEVTKSIREGAGAAIGASGSMTETRGEAERGGAVVKVAIGAMQGIEKASKEIAEIISLIDGIAFQTNLLALNAGVEAARAGDAGRGFAVVAQEVRALAQRSANAATEVKNKVTSASVHIRTGVDLVDQTGQALARIIERVGTVSVAIDAIATSSDQQAKSLGQINVAISEMDTMTQENAAMVEETSAAARRLAEEADHLNQSVGAFVIDHEPALAAPPPPPVRVLTPSKPKVGRLPKAPSRPRLVANGDWDTF</sequence>
<proteinExistence type="inferred from homology"/>
<dbReference type="RefSeq" id="WP_038659471.1">
    <property type="nucleotide sequence ID" value="NZ_CP009571.1"/>
</dbReference>
<dbReference type="CDD" id="cd06225">
    <property type="entry name" value="HAMP"/>
    <property type="match status" value="1"/>
</dbReference>
<dbReference type="KEGG" id="stax:MC45_03295"/>
<dbReference type="GO" id="GO:0007165">
    <property type="term" value="P:signal transduction"/>
    <property type="evidence" value="ECO:0007669"/>
    <property type="project" value="UniProtKB-KW"/>
</dbReference>
<dbReference type="EMBL" id="CP009571">
    <property type="protein sequence ID" value="AIT05588.1"/>
    <property type="molecule type" value="Genomic_DNA"/>
</dbReference>
<dbReference type="eggNOG" id="COG0840">
    <property type="taxonomic scope" value="Bacteria"/>
</dbReference>
<evidence type="ECO:0000256" key="3">
    <source>
        <dbReference type="ARBA" id="ARBA00029447"/>
    </source>
</evidence>
<evidence type="ECO:0000256" key="4">
    <source>
        <dbReference type="PROSITE-ProRule" id="PRU00284"/>
    </source>
</evidence>
<dbReference type="Gene3D" id="1.10.287.950">
    <property type="entry name" value="Methyl-accepting chemotaxis protein"/>
    <property type="match status" value="1"/>
</dbReference>
<dbReference type="Pfam" id="PF00672">
    <property type="entry name" value="HAMP"/>
    <property type="match status" value="1"/>
</dbReference>
<dbReference type="FunFam" id="1.10.287.950:FF:000001">
    <property type="entry name" value="Methyl-accepting chemotaxis sensory transducer"/>
    <property type="match status" value="1"/>
</dbReference>
<reference evidence="9 10" key="1">
    <citation type="submission" date="2014-09" db="EMBL/GenBank/DDBJ databases">
        <title>Using Illumina technology Improving SMRT sequencing Genome Assembly by RASTools.</title>
        <authorList>
            <person name="Zhou Y."/>
            <person name="Ma T."/>
            <person name="Liu T."/>
        </authorList>
    </citation>
    <scope>NUCLEOTIDE SEQUENCE [LARGE SCALE GENOMIC DNA]</scope>
    <source>
        <strain evidence="9 10">ATCC 55669</strain>
    </source>
</reference>
<dbReference type="PRINTS" id="PR00260">
    <property type="entry name" value="CHEMTRNSDUCR"/>
</dbReference>
<keyword evidence="4" id="KW-0807">Transducer</keyword>
<evidence type="ECO:0000256" key="6">
    <source>
        <dbReference type="SAM" id="Phobius"/>
    </source>
</evidence>
<keyword evidence="6" id="KW-0472">Membrane</keyword>
<comment type="similarity">
    <text evidence="3">Belongs to the methyl-accepting chemotaxis (MCP) protein family.</text>
</comment>
<feature type="transmembrane region" description="Helical" evidence="6">
    <location>
        <begin position="7"/>
        <end position="30"/>
    </location>
</feature>
<evidence type="ECO:0000256" key="5">
    <source>
        <dbReference type="SAM" id="MobiDB-lite"/>
    </source>
</evidence>
<feature type="transmembrane region" description="Helical" evidence="6">
    <location>
        <begin position="180"/>
        <end position="202"/>
    </location>
</feature>
<feature type="domain" description="Methyl-accepting transducer" evidence="7">
    <location>
        <begin position="316"/>
        <end position="545"/>
    </location>
</feature>
<dbReference type="PANTHER" id="PTHR43531:SF11">
    <property type="entry name" value="METHYL-ACCEPTING CHEMOTAXIS PROTEIN 3"/>
    <property type="match status" value="1"/>
</dbReference>
<comment type="subcellular location">
    <subcellularLocation>
        <location evidence="1">Membrane</location>
    </subcellularLocation>
</comment>
<protein>
    <submittedName>
        <fullName evidence="9">Histidine kinase</fullName>
    </submittedName>
</protein>
<dbReference type="InterPro" id="IPR051310">
    <property type="entry name" value="MCP_chemotaxis"/>
</dbReference>
<dbReference type="Proteomes" id="UP000033200">
    <property type="component" value="Chromosome"/>
</dbReference>
<keyword evidence="10" id="KW-1185">Reference proteome</keyword>
<dbReference type="CDD" id="cd11386">
    <property type="entry name" value="MCP_signal"/>
    <property type="match status" value="1"/>
</dbReference>
<dbReference type="InterPro" id="IPR003660">
    <property type="entry name" value="HAMP_dom"/>
</dbReference>
<gene>
    <name evidence="9" type="ORF">MC45_03295</name>
</gene>
<keyword evidence="9" id="KW-0808">Transferase</keyword>
<dbReference type="InterPro" id="IPR004089">
    <property type="entry name" value="MCPsignal_dom"/>
</dbReference>
<dbReference type="InterPro" id="IPR004090">
    <property type="entry name" value="Chemotax_Me-accpt_rcpt"/>
</dbReference>
<dbReference type="Pfam" id="PF05227">
    <property type="entry name" value="CHASE3"/>
    <property type="match status" value="1"/>
</dbReference>
<dbReference type="InterPro" id="IPR007891">
    <property type="entry name" value="CHASE3"/>
</dbReference>
<dbReference type="Pfam" id="PF00015">
    <property type="entry name" value="MCPsignal"/>
    <property type="match status" value="1"/>
</dbReference>
<feature type="region of interest" description="Disordered" evidence="5">
    <location>
        <begin position="564"/>
        <end position="605"/>
    </location>
</feature>
<accession>A0A097EDD8</accession>
<dbReference type="Gene3D" id="6.10.340.10">
    <property type="match status" value="1"/>
</dbReference>
<dbReference type="SUPFAM" id="SSF58104">
    <property type="entry name" value="Methyl-accepting chemotaxis protein (MCP) signaling domain"/>
    <property type="match status" value="1"/>
</dbReference>
<evidence type="ECO:0000256" key="1">
    <source>
        <dbReference type="ARBA" id="ARBA00004370"/>
    </source>
</evidence>
<keyword evidence="6" id="KW-1133">Transmembrane helix</keyword>
<evidence type="ECO:0000256" key="2">
    <source>
        <dbReference type="ARBA" id="ARBA00022500"/>
    </source>
</evidence>
<dbReference type="HOGENOM" id="CLU_000445_107_20_5"/>
<dbReference type="PROSITE" id="PS50885">
    <property type="entry name" value="HAMP"/>
    <property type="match status" value="2"/>
</dbReference>
<feature type="domain" description="HAMP" evidence="8">
    <location>
        <begin position="267"/>
        <end position="311"/>
    </location>
</feature>
<keyword evidence="6" id="KW-0812">Transmembrane</keyword>
<dbReference type="GO" id="GO:0016301">
    <property type="term" value="F:kinase activity"/>
    <property type="evidence" value="ECO:0007669"/>
    <property type="project" value="UniProtKB-KW"/>
</dbReference>
<feature type="domain" description="HAMP" evidence="8">
    <location>
        <begin position="204"/>
        <end position="257"/>
    </location>
</feature>
<dbReference type="STRING" id="1549858.MC45_03295"/>
<dbReference type="SMART" id="SM00304">
    <property type="entry name" value="HAMP"/>
    <property type="match status" value="2"/>
</dbReference>
<keyword evidence="2" id="KW-0145">Chemotaxis</keyword>
<dbReference type="GO" id="GO:0004888">
    <property type="term" value="F:transmembrane signaling receptor activity"/>
    <property type="evidence" value="ECO:0007669"/>
    <property type="project" value="InterPro"/>
</dbReference>
<evidence type="ECO:0000259" key="8">
    <source>
        <dbReference type="PROSITE" id="PS50885"/>
    </source>
</evidence>
<dbReference type="SUPFAM" id="SSF158472">
    <property type="entry name" value="HAMP domain-like"/>
    <property type="match status" value="1"/>
</dbReference>
<keyword evidence="9" id="KW-0418">Kinase</keyword>
<organism evidence="9 10">
    <name type="scientific">Sphingomonas taxi</name>
    <dbReference type="NCBI Taxonomy" id="1549858"/>
    <lineage>
        <taxon>Bacteria</taxon>
        <taxon>Pseudomonadati</taxon>
        <taxon>Pseudomonadota</taxon>
        <taxon>Alphaproteobacteria</taxon>
        <taxon>Sphingomonadales</taxon>
        <taxon>Sphingomonadaceae</taxon>
        <taxon>Sphingomonas</taxon>
    </lineage>
</organism>
<evidence type="ECO:0000259" key="7">
    <source>
        <dbReference type="PROSITE" id="PS50111"/>
    </source>
</evidence>
<evidence type="ECO:0000313" key="10">
    <source>
        <dbReference type="Proteomes" id="UP000033200"/>
    </source>
</evidence>
<dbReference type="GO" id="GO:0016020">
    <property type="term" value="C:membrane"/>
    <property type="evidence" value="ECO:0007669"/>
    <property type="project" value="UniProtKB-SubCell"/>
</dbReference>
<dbReference type="SMART" id="SM00283">
    <property type="entry name" value="MA"/>
    <property type="match status" value="1"/>
</dbReference>
<dbReference type="PROSITE" id="PS50111">
    <property type="entry name" value="CHEMOTAXIS_TRANSDUC_2"/>
    <property type="match status" value="1"/>
</dbReference>
<evidence type="ECO:0000313" key="9">
    <source>
        <dbReference type="EMBL" id="AIT05588.1"/>
    </source>
</evidence>
<dbReference type="PANTHER" id="PTHR43531">
    <property type="entry name" value="PROTEIN ICFG"/>
    <property type="match status" value="1"/>
</dbReference>
<name>A0A097EDD8_9SPHN</name>
<dbReference type="AlphaFoldDB" id="A0A097EDD8"/>